<keyword evidence="3" id="KW-1185">Reference proteome</keyword>
<gene>
    <name evidence="2" type="ORF">SAMN04488045_1324</name>
</gene>
<proteinExistence type="predicted"/>
<evidence type="ECO:0000259" key="1">
    <source>
        <dbReference type="Pfam" id="PF13403"/>
    </source>
</evidence>
<dbReference type="Pfam" id="PF13403">
    <property type="entry name" value="Hint_2"/>
    <property type="match status" value="1"/>
</dbReference>
<organism evidence="2 3">
    <name type="scientific">Thalassococcus halodurans</name>
    <dbReference type="NCBI Taxonomy" id="373675"/>
    <lineage>
        <taxon>Bacteria</taxon>
        <taxon>Pseudomonadati</taxon>
        <taxon>Pseudomonadota</taxon>
        <taxon>Alphaproteobacteria</taxon>
        <taxon>Rhodobacterales</taxon>
        <taxon>Roseobacteraceae</taxon>
        <taxon>Thalassococcus</taxon>
    </lineage>
</organism>
<dbReference type="SUPFAM" id="SSF51294">
    <property type="entry name" value="Hedgehog/intein (Hint) domain"/>
    <property type="match status" value="1"/>
</dbReference>
<accession>A0A1H5W6K1</accession>
<sequence>MEPKTVRCADGDSPTRHESIQRPNALTAGTVVLTLDGALPVEFLSPGDRVITRDSGFAKLVDIKVTKRKVPAVGIRAGSLGNSRPDRDAVFPASQNILIRDWRAKAIFGRAQALVPASRLVDGEFVSNLGDVEMTLCELIFDTPHIVYADGIEVASSELATVDA</sequence>
<evidence type="ECO:0000313" key="3">
    <source>
        <dbReference type="Proteomes" id="UP000236752"/>
    </source>
</evidence>
<dbReference type="EMBL" id="FNUZ01000002">
    <property type="protein sequence ID" value="SEF95040.1"/>
    <property type="molecule type" value="Genomic_DNA"/>
</dbReference>
<dbReference type="Proteomes" id="UP000236752">
    <property type="component" value="Unassembled WGS sequence"/>
</dbReference>
<reference evidence="2 3" key="1">
    <citation type="submission" date="2016-10" db="EMBL/GenBank/DDBJ databases">
        <authorList>
            <person name="de Groot N.N."/>
        </authorList>
    </citation>
    <scope>NUCLEOTIDE SEQUENCE [LARGE SCALE GENOMIC DNA]</scope>
    <source>
        <strain evidence="2 3">DSM 26915</strain>
    </source>
</reference>
<dbReference type="InterPro" id="IPR028992">
    <property type="entry name" value="Hedgehog/Intein_dom"/>
</dbReference>
<dbReference type="AlphaFoldDB" id="A0A1H5W6K1"/>
<evidence type="ECO:0000313" key="2">
    <source>
        <dbReference type="EMBL" id="SEF95040.1"/>
    </source>
</evidence>
<protein>
    <submittedName>
        <fullName evidence="2">Hint domain-containing protein</fullName>
    </submittedName>
</protein>
<dbReference type="InterPro" id="IPR036844">
    <property type="entry name" value="Hint_dom_sf"/>
</dbReference>
<dbReference type="OrthoDB" id="7873527at2"/>
<dbReference type="RefSeq" id="WP_103909680.1">
    <property type="nucleotide sequence ID" value="NZ_FNUZ01000002.1"/>
</dbReference>
<name>A0A1H5W6K1_9RHOB</name>
<feature type="domain" description="Hedgehog/Intein (Hint)" evidence="1">
    <location>
        <begin position="26"/>
        <end position="156"/>
    </location>
</feature>